<dbReference type="PANTHER" id="PTHR24305">
    <property type="entry name" value="CYTOCHROME P450"/>
    <property type="match status" value="1"/>
</dbReference>
<dbReference type="GO" id="GO:0020037">
    <property type="term" value="F:heme binding"/>
    <property type="evidence" value="ECO:0007669"/>
    <property type="project" value="InterPro"/>
</dbReference>
<comment type="cofactor">
    <cofactor evidence="1">
        <name>heme</name>
        <dbReference type="ChEBI" id="CHEBI:30413"/>
    </cofactor>
</comment>
<protein>
    <submittedName>
        <fullName evidence="3">Cytochrome P450</fullName>
    </submittedName>
</protein>
<dbReference type="GO" id="GO:0016705">
    <property type="term" value="F:oxidoreductase activity, acting on paired donors, with incorporation or reduction of molecular oxygen"/>
    <property type="evidence" value="ECO:0007669"/>
    <property type="project" value="InterPro"/>
</dbReference>
<dbReference type="InterPro" id="IPR002401">
    <property type="entry name" value="Cyt_P450_E_grp-I"/>
</dbReference>
<dbReference type="PRINTS" id="PR00463">
    <property type="entry name" value="EP450I"/>
</dbReference>
<dbReference type="PANTHER" id="PTHR24305:SF222">
    <property type="entry name" value="CYTOCHROME P450 MONOOXYGENASE STCS"/>
    <property type="match status" value="1"/>
</dbReference>
<accession>A0A6A6PP57</accession>
<dbReference type="RefSeq" id="XP_033587984.1">
    <property type="nucleotide sequence ID" value="XM_033734215.1"/>
</dbReference>
<dbReference type="InterPro" id="IPR036396">
    <property type="entry name" value="Cyt_P450_sf"/>
</dbReference>
<keyword evidence="2" id="KW-1133">Transmembrane helix</keyword>
<dbReference type="InterPro" id="IPR001128">
    <property type="entry name" value="Cyt_P450"/>
</dbReference>
<proteinExistence type="predicted"/>
<dbReference type="Gene3D" id="1.10.630.10">
    <property type="entry name" value="Cytochrome P450"/>
    <property type="match status" value="1"/>
</dbReference>
<keyword evidence="1" id="KW-0349">Heme</keyword>
<name>A0A6A6PP57_9PEZI</name>
<keyword evidence="2" id="KW-0472">Membrane</keyword>
<dbReference type="Pfam" id="PF00067">
    <property type="entry name" value="p450"/>
    <property type="match status" value="1"/>
</dbReference>
<dbReference type="SUPFAM" id="SSF48264">
    <property type="entry name" value="Cytochrome P450"/>
    <property type="match status" value="1"/>
</dbReference>
<gene>
    <name evidence="3" type="ORF">BDY17DRAFT_301305</name>
</gene>
<feature type="binding site" description="axial binding residue" evidence="1">
    <location>
        <position position="501"/>
    </location>
    <ligand>
        <name>heme</name>
        <dbReference type="ChEBI" id="CHEBI:30413"/>
    </ligand>
    <ligandPart>
        <name>Fe</name>
        <dbReference type="ChEBI" id="CHEBI:18248"/>
    </ligandPart>
</feature>
<dbReference type="PRINTS" id="PR00385">
    <property type="entry name" value="P450"/>
</dbReference>
<reference evidence="3" key="1">
    <citation type="journal article" date="2020" name="Stud. Mycol.">
        <title>101 Dothideomycetes genomes: a test case for predicting lifestyles and emergence of pathogens.</title>
        <authorList>
            <person name="Haridas S."/>
            <person name="Albert R."/>
            <person name="Binder M."/>
            <person name="Bloem J."/>
            <person name="Labutti K."/>
            <person name="Salamov A."/>
            <person name="Andreopoulos B."/>
            <person name="Baker S."/>
            <person name="Barry K."/>
            <person name="Bills G."/>
            <person name="Bluhm B."/>
            <person name="Cannon C."/>
            <person name="Castanera R."/>
            <person name="Culley D."/>
            <person name="Daum C."/>
            <person name="Ezra D."/>
            <person name="Gonzalez J."/>
            <person name="Henrissat B."/>
            <person name="Kuo A."/>
            <person name="Liang C."/>
            <person name="Lipzen A."/>
            <person name="Lutzoni F."/>
            <person name="Magnuson J."/>
            <person name="Mondo S."/>
            <person name="Nolan M."/>
            <person name="Ohm R."/>
            <person name="Pangilinan J."/>
            <person name="Park H.-J."/>
            <person name="Ramirez L."/>
            <person name="Alfaro M."/>
            <person name="Sun H."/>
            <person name="Tritt A."/>
            <person name="Yoshinaga Y."/>
            <person name="Zwiers L.-H."/>
            <person name="Turgeon B."/>
            <person name="Goodwin S."/>
            <person name="Spatafora J."/>
            <person name="Crous P."/>
            <person name="Grigoriev I."/>
        </authorList>
    </citation>
    <scope>NUCLEOTIDE SEQUENCE</scope>
    <source>
        <strain evidence="3">CBS 113389</strain>
    </source>
</reference>
<evidence type="ECO:0000313" key="4">
    <source>
        <dbReference type="Proteomes" id="UP000799767"/>
    </source>
</evidence>
<keyword evidence="1" id="KW-0479">Metal-binding</keyword>
<evidence type="ECO:0000256" key="1">
    <source>
        <dbReference type="PIRSR" id="PIRSR602401-1"/>
    </source>
</evidence>
<dbReference type="AlphaFoldDB" id="A0A6A6PP57"/>
<dbReference type="GO" id="GO:0004497">
    <property type="term" value="F:monooxygenase activity"/>
    <property type="evidence" value="ECO:0007669"/>
    <property type="project" value="InterPro"/>
</dbReference>
<sequence length="565" mass="63658">MEYEQPAVQRTPQSSHSFRYYAVLPIFIFLIYKTTRLAVFTYHTRKRYRDIPSLPRHWLLGNLIAIGRKCSPQLNRHPDYGFSEIWHDLGQPAAFHIDLAPVDSHGFLIVADPAVADTVVQSSSEYPFSAPKSDTMRQSLNRLLGEETLIMAEGEVWRDLRKRFNKGFAPAHLHALCPFIVAQTRTFIARIQDAARSGQTFALKDFAQDLTTDVITQLTMEKDFKAQSVADGTGSKSTFGVLTASRILSKLVATTGQGFDPIGYLNPVRRIKERFYEWSFDRQLYSVLSLKLQREQTHPKKADSSAKAIVQLALADLDPTPALLRNTVHQIKSFLFAGQDTTSTLIQYLAYELSKADHDPRYREIVSSLEDEHERVFGPGAYSALDVLSQPGKADELLGDKIPKSTAFVKETLRLHPPAATARGIPEASSSTPPFFIDIDGRRTAIDGLRVYNCQWIMHRNPKVWGADAHVFNPARWLDEAYISALPPGAFRPFERGPRNCIGQELAMMEAKLVLCAVTRGLRFEKVGLTGRNGEREVWGTQHVTTVPVDGMKMRFHLRDESEVK</sequence>
<dbReference type="Proteomes" id="UP000799767">
    <property type="component" value="Unassembled WGS sequence"/>
</dbReference>
<dbReference type="GO" id="GO:0005506">
    <property type="term" value="F:iron ion binding"/>
    <property type="evidence" value="ECO:0007669"/>
    <property type="project" value="InterPro"/>
</dbReference>
<feature type="transmembrane region" description="Helical" evidence="2">
    <location>
        <begin position="20"/>
        <end position="39"/>
    </location>
</feature>
<dbReference type="GeneID" id="54475217"/>
<evidence type="ECO:0000313" key="3">
    <source>
        <dbReference type="EMBL" id="KAF2481414.1"/>
    </source>
</evidence>
<organism evidence="3 4">
    <name type="scientific">Neohortaea acidophila</name>
    <dbReference type="NCBI Taxonomy" id="245834"/>
    <lineage>
        <taxon>Eukaryota</taxon>
        <taxon>Fungi</taxon>
        <taxon>Dikarya</taxon>
        <taxon>Ascomycota</taxon>
        <taxon>Pezizomycotina</taxon>
        <taxon>Dothideomycetes</taxon>
        <taxon>Dothideomycetidae</taxon>
        <taxon>Mycosphaerellales</taxon>
        <taxon>Teratosphaeriaceae</taxon>
        <taxon>Neohortaea</taxon>
    </lineage>
</organism>
<dbReference type="OrthoDB" id="10029320at2759"/>
<evidence type="ECO:0000256" key="2">
    <source>
        <dbReference type="SAM" id="Phobius"/>
    </source>
</evidence>
<keyword evidence="2" id="KW-0812">Transmembrane</keyword>
<dbReference type="InterPro" id="IPR050121">
    <property type="entry name" value="Cytochrome_P450_monoxygenase"/>
</dbReference>
<dbReference type="EMBL" id="MU001638">
    <property type="protein sequence ID" value="KAF2481414.1"/>
    <property type="molecule type" value="Genomic_DNA"/>
</dbReference>
<keyword evidence="1" id="KW-0408">Iron</keyword>
<keyword evidence="4" id="KW-1185">Reference proteome</keyword>